<dbReference type="PANTHER" id="PTHR34892">
    <property type="entry name" value="VACUOLAR ATP SYNTHASE CATALYTIC SUBUNIT-RELATED / V-ATPASE-RELATED / VACUOLAR PROTON PUMP-LIKE PROTEIN"/>
    <property type="match status" value="1"/>
</dbReference>
<evidence type="ECO:0000313" key="3">
    <source>
        <dbReference type="Proteomes" id="UP000239757"/>
    </source>
</evidence>
<name>A0A2P5VPH0_GOSBA</name>
<dbReference type="AlphaFoldDB" id="A0A2P5VPH0"/>
<evidence type="ECO:0000256" key="1">
    <source>
        <dbReference type="SAM" id="MobiDB-lite"/>
    </source>
</evidence>
<evidence type="ECO:0000313" key="2">
    <source>
        <dbReference type="EMBL" id="PPR80698.1"/>
    </source>
</evidence>
<dbReference type="PANTHER" id="PTHR34892:SF2">
    <property type="entry name" value="VACUOLAR ATP SYNTHASE CATALYTIC SUBUNIT-RELATED _ V-ATPASE-RELATED _ VACUOLAR PROTON PUMP-LIKE PROTEIN"/>
    <property type="match status" value="1"/>
</dbReference>
<proteinExistence type="predicted"/>
<reference evidence="2 3" key="1">
    <citation type="submission" date="2015-01" db="EMBL/GenBank/DDBJ databases">
        <title>Genome of allotetraploid Gossypium barbadense reveals genomic plasticity and fiber elongation in cotton evolution.</title>
        <authorList>
            <person name="Chen X."/>
            <person name="Liu X."/>
            <person name="Zhao B."/>
            <person name="Zheng H."/>
            <person name="Hu Y."/>
            <person name="Lu G."/>
            <person name="Yang C."/>
            <person name="Chen J."/>
            <person name="Shan C."/>
            <person name="Zhang L."/>
            <person name="Zhou Y."/>
            <person name="Wang L."/>
            <person name="Guo W."/>
            <person name="Bai Y."/>
            <person name="Ruan J."/>
            <person name="Shangguan X."/>
            <person name="Mao Y."/>
            <person name="Jiang J."/>
            <person name="Zhu Y."/>
            <person name="Lei J."/>
            <person name="Kang H."/>
            <person name="Chen S."/>
            <person name="He X."/>
            <person name="Wang R."/>
            <person name="Wang Y."/>
            <person name="Chen J."/>
            <person name="Wang L."/>
            <person name="Yu S."/>
            <person name="Wang B."/>
            <person name="Wei J."/>
            <person name="Song S."/>
            <person name="Lu X."/>
            <person name="Gao Z."/>
            <person name="Gu W."/>
            <person name="Deng X."/>
            <person name="Ma D."/>
            <person name="Wang S."/>
            <person name="Liang W."/>
            <person name="Fang L."/>
            <person name="Cai C."/>
            <person name="Zhu X."/>
            <person name="Zhou B."/>
            <person name="Zhang Y."/>
            <person name="Chen Z."/>
            <person name="Xu S."/>
            <person name="Zhu R."/>
            <person name="Wang S."/>
            <person name="Zhang T."/>
            <person name="Zhao G."/>
        </authorList>
    </citation>
    <scope>NUCLEOTIDE SEQUENCE [LARGE SCALE GENOMIC DNA]</scope>
    <source>
        <strain evidence="3">cv. Xinhai21</strain>
        <tissue evidence="2">Leaf</tissue>
    </source>
</reference>
<dbReference type="OrthoDB" id="1000640at2759"/>
<protein>
    <submittedName>
        <fullName evidence="2">Uncharacterized protein</fullName>
    </submittedName>
</protein>
<organism evidence="2 3">
    <name type="scientific">Gossypium barbadense</name>
    <name type="common">Sea Island cotton</name>
    <name type="synonym">Hibiscus barbadensis</name>
    <dbReference type="NCBI Taxonomy" id="3634"/>
    <lineage>
        <taxon>Eukaryota</taxon>
        <taxon>Viridiplantae</taxon>
        <taxon>Streptophyta</taxon>
        <taxon>Embryophyta</taxon>
        <taxon>Tracheophyta</taxon>
        <taxon>Spermatophyta</taxon>
        <taxon>Magnoliopsida</taxon>
        <taxon>eudicotyledons</taxon>
        <taxon>Gunneridae</taxon>
        <taxon>Pentapetalae</taxon>
        <taxon>rosids</taxon>
        <taxon>malvids</taxon>
        <taxon>Malvales</taxon>
        <taxon>Malvaceae</taxon>
        <taxon>Malvoideae</taxon>
        <taxon>Gossypium</taxon>
    </lineage>
</organism>
<dbReference type="Proteomes" id="UP000239757">
    <property type="component" value="Unassembled WGS sequence"/>
</dbReference>
<dbReference type="GO" id="GO:0005773">
    <property type="term" value="C:vacuole"/>
    <property type="evidence" value="ECO:0007669"/>
    <property type="project" value="TreeGrafter"/>
</dbReference>
<accession>A0A2P5VPH0</accession>
<feature type="region of interest" description="Disordered" evidence="1">
    <location>
        <begin position="108"/>
        <end position="154"/>
    </location>
</feature>
<sequence>MQQCKTKTTLENPNSKLLLMSSPPKNIDLISCGSMIHVSDIKLIRTDTTLDLSQKAEKGDIILNRKICSCFDGYDRSDNRRLSSSGYAINLPLSPKLMKLVQHAANSTACRPRRPSHVGTADAAKQQMFRPTPRPISRAQAKGEAKGCRSKLLA</sequence>
<gene>
    <name evidence="2" type="ORF">GOBAR_AA40016</name>
</gene>
<dbReference type="EMBL" id="KZ671706">
    <property type="protein sequence ID" value="PPR80698.1"/>
    <property type="molecule type" value="Genomic_DNA"/>
</dbReference>